<dbReference type="InterPro" id="IPR004147">
    <property type="entry name" value="ABC1_dom"/>
</dbReference>
<dbReference type="Proteomes" id="UP000324143">
    <property type="component" value="Unassembled WGS sequence"/>
</dbReference>
<keyword evidence="2" id="KW-0472">Membrane</keyword>
<comment type="caution">
    <text evidence="4">The sequence shown here is derived from an EMBL/GenBank/DDBJ whole genome shotgun (WGS) entry which is preliminary data.</text>
</comment>
<feature type="transmembrane region" description="Helical" evidence="2">
    <location>
        <begin position="539"/>
        <end position="559"/>
    </location>
</feature>
<protein>
    <submittedName>
        <fullName evidence="4">AarF/ABC1/UbiB kinase family protein</fullName>
    </submittedName>
</protein>
<dbReference type="CDD" id="cd05121">
    <property type="entry name" value="ABC1_ADCK3-like"/>
    <property type="match status" value="1"/>
</dbReference>
<keyword evidence="4" id="KW-0418">Kinase</keyword>
<gene>
    <name evidence="4" type="ORF">FXF47_03495</name>
</gene>
<keyword evidence="4" id="KW-0808">Transferase</keyword>
<comment type="similarity">
    <text evidence="1">Belongs to the protein kinase superfamily. ADCK protein kinase family.</text>
</comment>
<dbReference type="PANTHER" id="PTHR10566:SF113">
    <property type="entry name" value="PROTEIN ACTIVITY OF BC1 COMPLEX KINASE 7, CHLOROPLASTIC"/>
    <property type="match status" value="1"/>
</dbReference>
<dbReference type="SUPFAM" id="SSF56112">
    <property type="entry name" value="Protein kinase-like (PK-like)"/>
    <property type="match status" value="1"/>
</dbReference>
<dbReference type="AlphaFoldDB" id="A0A5D0MJ85"/>
<proteinExistence type="inferred from homology"/>
<sequence>MNNKEQGKSYLKQISSQINRYKDVFIVLIKHGFEDLLINIKLKKYISPYRKTSKTGEKIKEEYSRWERIRMVLEELGPTFIKFGQLMSNRPDLLPQPLIIELKKLQDEVSPFSPDKAFEIIRKELNEEINEVFKSLDKEPIAAASIAQVHKGILLNDDEIIVKVQRPGIHDIIKDDIEIMYTLSKLIEKYIKGAQNFDFPGIVKEFEKTIYKELDFYIEFQHIEKFRGNFLDNNNIYVPRVYKEYSTSKILVMERIIGTPLSEIEKFNDTEQNKEIAINIVESMLKQIFEHGFFHADPHAGNILALKENKICFLDFGMMGILLPKYRQIMADIMIGFMQKNERKITKAIIKLSENKNIKNEDRFELEIYELIERYYSVPLKQINVAELLNKLIKLVISHNIKLPSNITFLFKSMMNIENIARDLYPNINMIEHIKPYAKNIIKERMGIKSFFKNFYNTSLELFNLLKDLPYETRSILSKIKEGEFKIVMEHKDFDKFISKNEQISNRISFSIVLASLIIGSSLIVLADIPPKWNDISVIGLLGFLSAGIMGFWLLISIIKHGKM</sequence>
<evidence type="ECO:0000259" key="3">
    <source>
        <dbReference type="Pfam" id="PF03109"/>
    </source>
</evidence>
<dbReference type="Gene3D" id="1.10.510.10">
    <property type="entry name" value="Transferase(Phosphotransferase) domain 1"/>
    <property type="match status" value="1"/>
</dbReference>
<feature type="transmembrane region" description="Helical" evidence="2">
    <location>
        <begin position="508"/>
        <end position="527"/>
    </location>
</feature>
<dbReference type="EMBL" id="VSIX01000032">
    <property type="protein sequence ID" value="TYB31673.1"/>
    <property type="molecule type" value="Genomic_DNA"/>
</dbReference>
<accession>A0A5D0MJ85</accession>
<dbReference type="PANTHER" id="PTHR10566">
    <property type="entry name" value="CHAPERONE-ACTIVITY OF BC1 COMPLEX CABC1 -RELATED"/>
    <property type="match status" value="1"/>
</dbReference>
<evidence type="ECO:0000256" key="1">
    <source>
        <dbReference type="ARBA" id="ARBA00009670"/>
    </source>
</evidence>
<evidence type="ECO:0000256" key="2">
    <source>
        <dbReference type="SAM" id="Phobius"/>
    </source>
</evidence>
<keyword evidence="2" id="KW-0812">Transmembrane</keyword>
<keyword evidence="5" id="KW-1185">Reference proteome</keyword>
<dbReference type="InterPro" id="IPR050154">
    <property type="entry name" value="UbiB_kinase"/>
</dbReference>
<keyword evidence="2" id="KW-1133">Transmembrane helix</keyword>
<name>A0A5D0MJ85_9BACT</name>
<dbReference type="Pfam" id="PF03109">
    <property type="entry name" value="ABC1"/>
    <property type="match status" value="1"/>
</dbReference>
<dbReference type="InterPro" id="IPR011009">
    <property type="entry name" value="Kinase-like_dom_sf"/>
</dbReference>
<evidence type="ECO:0000313" key="4">
    <source>
        <dbReference type="EMBL" id="TYB31673.1"/>
    </source>
</evidence>
<reference evidence="4" key="1">
    <citation type="submission" date="2019-08" db="EMBL/GenBank/DDBJ databases">
        <title>Genomic characterization of a novel candidate phylum (ARYD3) from a high temperature, high salinity tertiary oil reservoir in north central Oklahoma, USA.</title>
        <authorList>
            <person name="Youssef N.H."/>
            <person name="Yadav A."/>
            <person name="Elshahed M.S."/>
        </authorList>
    </citation>
    <scope>NUCLEOTIDE SEQUENCE [LARGE SCALE GENOMIC DNA]</scope>
    <source>
        <strain evidence="4">ARYD3</strain>
    </source>
</reference>
<evidence type="ECO:0000313" key="5">
    <source>
        <dbReference type="Proteomes" id="UP000324143"/>
    </source>
</evidence>
<feature type="domain" description="ABC1 atypical kinase-like" evidence="3">
    <location>
        <begin position="104"/>
        <end position="347"/>
    </location>
</feature>
<dbReference type="GO" id="GO:0016301">
    <property type="term" value="F:kinase activity"/>
    <property type="evidence" value="ECO:0007669"/>
    <property type="project" value="UniProtKB-KW"/>
</dbReference>
<organism evidence="4 5">
    <name type="scientific">Candidatus Mcinerneyibacterium aminivorans</name>
    <dbReference type="NCBI Taxonomy" id="2703815"/>
    <lineage>
        <taxon>Bacteria</taxon>
        <taxon>Candidatus Macinerneyibacteriota</taxon>
        <taxon>Candidatus Mcinerneyibacteria</taxon>
        <taxon>Candidatus Mcinerneyibacteriales</taxon>
        <taxon>Candidatus Mcinerneyibacteriaceae</taxon>
        <taxon>Candidatus Mcinerneyibacterium</taxon>
    </lineage>
</organism>